<keyword evidence="1" id="KW-0227">DNA damage</keyword>
<keyword evidence="1" id="KW-0233">DNA recombination</keyword>
<dbReference type="OrthoDB" id="5116at2759"/>
<proteinExistence type="inferred from homology"/>
<dbReference type="Gene3D" id="3.40.50.300">
    <property type="entry name" value="P-loop containing nucleotide triphosphate hydrolases"/>
    <property type="match status" value="1"/>
</dbReference>
<evidence type="ECO:0000259" key="2">
    <source>
        <dbReference type="Pfam" id="PF05970"/>
    </source>
</evidence>
<keyword evidence="1" id="KW-0234">DNA repair</keyword>
<dbReference type="EC" id="5.6.2.3" evidence="1"/>
<dbReference type="EMBL" id="KV918896">
    <property type="protein sequence ID" value="OSX75656.1"/>
    <property type="molecule type" value="Genomic_DNA"/>
</dbReference>
<dbReference type="AlphaFoldDB" id="A0A1X6P4F5"/>
<dbReference type="GO" id="GO:0000723">
    <property type="term" value="P:telomere maintenance"/>
    <property type="evidence" value="ECO:0007669"/>
    <property type="project" value="InterPro"/>
</dbReference>
<dbReference type="GO" id="GO:0006310">
    <property type="term" value="P:DNA recombination"/>
    <property type="evidence" value="ECO:0007669"/>
    <property type="project" value="UniProtKB-KW"/>
</dbReference>
<dbReference type="GO" id="GO:0006281">
    <property type="term" value="P:DNA repair"/>
    <property type="evidence" value="ECO:0007669"/>
    <property type="project" value="UniProtKB-KW"/>
</dbReference>
<keyword evidence="1" id="KW-0067">ATP-binding</keyword>
<dbReference type="SUPFAM" id="SSF52540">
    <property type="entry name" value="P-loop containing nucleoside triphosphate hydrolases"/>
    <property type="match status" value="2"/>
</dbReference>
<accession>A0A1X6P4F5</accession>
<keyword evidence="1" id="KW-0347">Helicase</keyword>
<name>A0A1X6P4F5_PORUM</name>
<dbReference type="GO" id="GO:0043139">
    <property type="term" value="F:5'-3' DNA helicase activity"/>
    <property type="evidence" value="ECO:0007669"/>
    <property type="project" value="UniProtKB-EC"/>
</dbReference>
<sequence length="452" mass="50241">MAQLLKSTFVSGGPGVGKTFFLRKYNALLRTMLPDDGAVVVCAPTGSAAQTAKGDTYHSFFGFGMGYTPSSPSAVVEAARLLNTKRYAPIRRRLARVRVLFLDEISMIPANRLDIMWQLLVQSRRTTDRECVLYAFGDFMQLRPHDGDMAYHAVCWSLLFSNYFLDLRRVHRQCDPHFIEAIRDARFGLLSPALLGLFAERTVSADEYRSVEVNVLHLMPTHEEVIAHNVKCFKRLCPAGQPPPFVCQDRAALPNDRDTAAAVVDPTAVLKPAVQAALAECVAPRVVPHCKGARVMYTSNAKKQLGLCHGSMGYICDYLPSGTPVVHFVDTPLPDGVRLNSLGVRGAGDTWIEVECPMIEFEAPLLSKPGLIAVRKQVPFVMGWAITIHRSQSLTLHEAVVDLRRSFEAGMVHAAVSRVTDKTKLYVKSFSPGRLYAENDAKRRYLSVWHRL</sequence>
<gene>
    <name evidence="3" type="ORF">BU14_0228s0005</name>
</gene>
<reference evidence="3 4" key="1">
    <citation type="submission" date="2017-03" db="EMBL/GenBank/DDBJ databases">
        <title>WGS assembly of Porphyra umbilicalis.</title>
        <authorList>
            <person name="Brawley S.H."/>
            <person name="Blouin N.A."/>
            <person name="Ficko-Blean E."/>
            <person name="Wheeler G.L."/>
            <person name="Lohr M."/>
            <person name="Goodson H.V."/>
            <person name="Jenkins J.W."/>
            <person name="Blaby-Haas C.E."/>
            <person name="Helliwell K.E."/>
            <person name="Chan C."/>
            <person name="Marriage T."/>
            <person name="Bhattacharya D."/>
            <person name="Klein A.S."/>
            <person name="Badis Y."/>
            <person name="Brodie J."/>
            <person name="Cao Y."/>
            <person name="Collen J."/>
            <person name="Dittami S.M."/>
            <person name="Gachon C.M."/>
            <person name="Green B.R."/>
            <person name="Karpowicz S."/>
            <person name="Kim J.W."/>
            <person name="Kudahl U."/>
            <person name="Lin S."/>
            <person name="Michel G."/>
            <person name="Mittag M."/>
            <person name="Olson B.J."/>
            <person name="Pangilinan J."/>
            <person name="Peng Y."/>
            <person name="Qiu H."/>
            <person name="Shu S."/>
            <person name="Singer J.T."/>
            <person name="Smith A.G."/>
            <person name="Sprecher B.N."/>
            <person name="Wagner V."/>
            <person name="Wang W."/>
            <person name="Wang Z.-Y."/>
            <person name="Yan J."/>
            <person name="Yarish C."/>
            <person name="Zoeuner-Riek S."/>
            <person name="Zhuang Y."/>
            <person name="Zou Y."/>
            <person name="Lindquist E.A."/>
            <person name="Grimwood J."/>
            <person name="Barry K."/>
            <person name="Rokhsar D.S."/>
            <person name="Schmutz J."/>
            <person name="Stiller J.W."/>
            <person name="Grossman A.R."/>
            <person name="Prochnik S.E."/>
        </authorList>
    </citation>
    <scope>NUCLEOTIDE SEQUENCE [LARGE SCALE GENOMIC DNA]</scope>
    <source>
        <strain evidence="3">4086291</strain>
    </source>
</reference>
<organism evidence="3 4">
    <name type="scientific">Porphyra umbilicalis</name>
    <name type="common">Purple laver</name>
    <name type="synonym">Red alga</name>
    <dbReference type="NCBI Taxonomy" id="2786"/>
    <lineage>
        <taxon>Eukaryota</taxon>
        <taxon>Rhodophyta</taxon>
        <taxon>Bangiophyceae</taxon>
        <taxon>Bangiales</taxon>
        <taxon>Bangiaceae</taxon>
        <taxon>Porphyra</taxon>
    </lineage>
</organism>
<dbReference type="PANTHER" id="PTHR47642:SF6">
    <property type="entry name" value="ATP-DEPENDENT DNA HELICASE"/>
    <property type="match status" value="1"/>
</dbReference>
<dbReference type="Proteomes" id="UP000218209">
    <property type="component" value="Unassembled WGS sequence"/>
</dbReference>
<dbReference type="GO" id="GO:0016787">
    <property type="term" value="F:hydrolase activity"/>
    <property type="evidence" value="ECO:0007669"/>
    <property type="project" value="UniProtKB-KW"/>
</dbReference>
<evidence type="ECO:0000313" key="3">
    <source>
        <dbReference type="EMBL" id="OSX75656.1"/>
    </source>
</evidence>
<evidence type="ECO:0000313" key="4">
    <source>
        <dbReference type="Proteomes" id="UP000218209"/>
    </source>
</evidence>
<dbReference type="InterPro" id="IPR010285">
    <property type="entry name" value="DNA_helicase_pif1-like_DEAD"/>
</dbReference>
<dbReference type="CDD" id="cd18809">
    <property type="entry name" value="SF1_C_RecD"/>
    <property type="match status" value="1"/>
</dbReference>
<comment type="catalytic activity">
    <reaction evidence="1">
        <text>ATP + H2O = ADP + phosphate + H(+)</text>
        <dbReference type="Rhea" id="RHEA:13065"/>
        <dbReference type="ChEBI" id="CHEBI:15377"/>
        <dbReference type="ChEBI" id="CHEBI:15378"/>
        <dbReference type="ChEBI" id="CHEBI:30616"/>
        <dbReference type="ChEBI" id="CHEBI:43474"/>
        <dbReference type="ChEBI" id="CHEBI:456216"/>
        <dbReference type="EC" id="5.6.2.3"/>
    </reaction>
</comment>
<feature type="domain" description="DNA helicase Pif1-like DEAD-box helicase" evidence="2">
    <location>
        <begin position="6"/>
        <end position="144"/>
    </location>
</feature>
<evidence type="ECO:0000256" key="1">
    <source>
        <dbReference type="RuleBase" id="RU363044"/>
    </source>
</evidence>
<dbReference type="Pfam" id="PF05970">
    <property type="entry name" value="PIF1"/>
    <property type="match status" value="1"/>
</dbReference>
<dbReference type="PANTHER" id="PTHR47642">
    <property type="entry name" value="ATP-DEPENDENT DNA HELICASE"/>
    <property type="match status" value="1"/>
</dbReference>
<dbReference type="GO" id="GO:0005524">
    <property type="term" value="F:ATP binding"/>
    <property type="evidence" value="ECO:0007669"/>
    <property type="project" value="UniProtKB-KW"/>
</dbReference>
<keyword evidence="1" id="KW-0547">Nucleotide-binding</keyword>
<dbReference type="InterPro" id="IPR051055">
    <property type="entry name" value="PIF1_helicase"/>
</dbReference>
<protein>
    <recommendedName>
        <fullName evidence="1">ATP-dependent DNA helicase</fullName>
        <ecNumber evidence="1">5.6.2.3</ecNumber>
    </recommendedName>
</protein>
<comment type="similarity">
    <text evidence="1">Belongs to the helicase family.</text>
</comment>
<keyword evidence="1" id="KW-0378">Hydrolase</keyword>
<dbReference type="InterPro" id="IPR027417">
    <property type="entry name" value="P-loop_NTPase"/>
</dbReference>
<comment type="cofactor">
    <cofactor evidence="1">
        <name>Mg(2+)</name>
        <dbReference type="ChEBI" id="CHEBI:18420"/>
    </cofactor>
</comment>
<keyword evidence="4" id="KW-1185">Reference proteome</keyword>